<feature type="repeat" description="FG-GAP" evidence="15">
    <location>
        <begin position="30"/>
        <end position="91"/>
    </location>
</feature>
<dbReference type="AlphaFoldDB" id="A0AAN7NBI7"/>
<evidence type="ECO:0000256" key="15">
    <source>
        <dbReference type="PROSITE-ProRule" id="PRU00803"/>
    </source>
</evidence>
<feature type="region of interest" description="Disordered" evidence="17">
    <location>
        <begin position="898"/>
        <end position="929"/>
    </location>
</feature>
<dbReference type="Gene3D" id="1.20.5.930">
    <property type="entry name" value="Bicelle-embedded integrin alpha(iib) transmembrane segment"/>
    <property type="match status" value="1"/>
</dbReference>
<dbReference type="GO" id="GO:0033627">
    <property type="term" value="P:cell adhesion mediated by integrin"/>
    <property type="evidence" value="ECO:0007669"/>
    <property type="project" value="TreeGrafter"/>
</dbReference>
<feature type="signal peptide" evidence="16">
    <location>
        <begin position="1"/>
        <end position="25"/>
    </location>
</feature>
<feature type="repeat" description="FG-GAP" evidence="15">
    <location>
        <begin position="337"/>
        <end position="402"/>
    </location>
</feature>
<organism evidence="21 22">
    <name type="scientific">Mycteria americana</name>
    <name type="common">Wood stork</name>
    <dbReference type="NCBI Taxonomy" id="33587"/>
    <lineage>
        <taxon>Eukaryota</taxon>
        <taxon>Metazoa</taxon>
        <taxon>Chordata</taxon>
        <taxon>Craniata</taxon>
        <taxon>Vertebrata</taxon>
        <taxon>Euteleostomi</taxon>
        <taxon>Archelosauria</taxon>
        <taxon>Archosauria</taxon>
        <taxon>Dinosauria</taxon>
        <taxon>Saurischia</taxon>
        <taxon>Theropoda</taxon>
        <taxon>Coelurosauria</taxon>
        <taxon>Aves</taxon>
        <taxon>Neognathae</taxon>
        <taxon>Neoaves</taxon>
        <taxon>Aequornithes</taxon>
        <taxon>Ciconiiformes</taxon>
        <taxon>Ciconiidae</taxon>
        <taxon>Mycteria</taxon>
    </lineage>
</organism>
<dbReference type="SUPFAM" id="SSF69179">
    <property type="entry name" value="Integrin domains"/>
    <property type="match status" value="3"/>
</dbReference>
<evidence type="ECO:0000256" key="8">
    <source>
        <dbReference type="ARBA" id="ARBA00022889"/>
    </source>
</evidence>
<dbReference type="GO" id="GO:0001525">
    <property type="term" value="P:angiogenesis"/>
    <property type="evidence" value="ECO:0007669"/>
    <property type="project" value="TreeGrafter"/>
</dbReference>
<name>A0AAN7NBI7_MYCAM</name>
<accession>A0AAN7NBI7</accession>
<keyword evidence="14" id="KW-0325">Glycoprotein</keyword>
<keyword evidence="22" id="KW-1185">Reference proteome</keyword>
<feature type="domain" description="Integrin alpha first immunoglubulin-like" evidence="18">
    <location>
        <begin position="512"/>
        <end position="635"/>
    </location>
</feature>
<dbReference type="FunFam" id="2.60.40.1460:FF:000001">
    <property type="entry name" value="Integrin, alpha V"/>
    <property type="match status" value="1"/>
</dbReference>
<dbReference type="EMBL" id="JAUNZN010000024">
    <property type="protein sequence ID" value="KAK4808386.1"/>
    <property type="molecule type" value="Genomic_DNA"/>
</dbReference>
<evidence type="ECO:0000256" key="4">
    <source>
        <dbReference type="ARBA" id="ARBA00022723"/>
    </source>
</evidence>
<dbReference type="InterPro" id="IPR032695">
    <property type="entry name" value="Integrin_dom_sf"/>
</dbReference>
<dbReference type="PANTHER" id="PTHR23220">
    <property type="entry name" value="INTEGRIN ALPHA"/>
    <property type="match status" value="1"/>
</dbReference>
<sequence length="1076" mass="115091">MGAAAAAAALLRALLLLGGLRSAPALGLLQDPPTVYEGPPGSYFGFALDFHTSEGRPSVVVGAPHANTSQPGVAQPGAIFLCSWPPGETPCHPLPIDTAGDETETQNTLKLYTYKSHQWLGASVTSWDGKLVACAPLQHWNVMDVQHEAFRTPTGTCFVAAPGLRRVAWYSPCRDQLMASAYHESHYAYDKRYCEIGFSAAVTPVRWVLGVLGAGVPGVPPGMPAGMPLGMQSVAGTDGTLVLGAPGGYYFMGLLYSVEVDAILTRFHGKSLLWPERPGRPTEDSVSRDYEDAYLGYSVAVGEFDDDPKTKEYVVGVPNKSNTRGEVEIFSFGVTMRQLRGIASEQVASYFGHTVAVADVDGDGRDDVLVGAPLYMARRPDGQRSEVGRLYLYLGGGQRPLARPPQTLTGTHPYGRFAAAIASLGDLDKDGYGDVAVGAPLGGDGGSGQVFIFRGQSEGLMPVPTQRLDSPFPGPAAFGFALRGATDLDGNGYPDLLVGAYEAAKVAVYRGQPVVVARTQLSVPDGLNPELLDCVLPGSGARVSCFPVVLCVSVTGQHIPQSIRLDAELQLDRLKPRLSRRVLLLQGHQPSWHEALTLAPGTPPLCHNLTAYLRDEADFKDKLSPVALSLSLALPGGAPGLVLYGDTLVQAQTHIILEDCGEDNLCVPDLHLAADTPSRRLLIGAEAVLRLRADASNTGEGAFEAELWVQLPPGTHYQAARSSILGQEKLSCNPRKENGSHVVLCELGNPMKAGARITVDMELSVSGLEDMGDAITFQLQLRSKNSPSPTNASVTVTVPVEAQAVMELRGNSLPATTVLPASWHRVEGSRRLEDHGIKVEHVYQLHNKGPSTISGVTLRLAVPSQLGGRILLYLLELGTEGGMSCTNPPGLNAEQLEIPRPTGAAPRNGTHQRDRREVEEPPGAGLEEPIPVDCSNATCVGIACWVPSLAKDQRVLVSVRALLWMDTLQQREHLLKQFLIQSRAWFNTSAMPYRVRPHVLPSGEATAVTEVVRASPGGEGAVPVWWVVLGVLAGLLLLTLLILLMWKAGFFKRTRPPTEEDMQELAPKQEPGGAQG</sequence>
<evidence type="ECO:0000256" key="1">
    <source>
        <dbReference type="ARBA" id="ARBA00004479"/>
    </source>
</evidence>
<dbReference type="Pfam" id="PF08441">
    <property type="entry name" value="Integrin_A_Ig_1"/>
    <property type="match status" value="1"/>
</dbReference>
<dbReference type="PROSITE" id="PS00242">
    <property type="entry name" value="INTEGRIN_ALPHA"/>
    <property type="match status" value="1"/>
</dbReference>
<dbReference type="PROSITE" id="PS51470">
    <property type="entry name" value="FG_GAP"/>
    <property type="match status" value="4"/>
</dbReference>
<reference evidence="21 22" key="1">
    <citation type="journal article" date="2023" name="J. Hered.">
        <title>Chromosome-level genome of the wood stork (Mycteria americana) provides insight into avian chromosome evolution.</title>
        <authorList>
            <person name="Flamio R. Jr."/>
            <person name="Ramstad K.M."/>
        </authorList>
    </citation>
    <scope>NUCLEOTIDE SEQUENCE [LARGE SCALE GENOMIC DNA]</scope>
    <source>
        <strain evidence="21">JAX WOST 10</strain>
    </source>
</reference>
<dbReference type="SMART" id="SM00191">
    <property type="entry name" value="Int_alpha"/>
    <property type="match status" value="5"/>
</dbReference>
<dbReference type="InterPro" id="IPR018184">
    <property type="entry name" value="Integrin_alpha_C_CS"/>
</dbReference>
<dbReference type="PANTHER" id="PTHR23220:SF73">
    <property type="entry name" value="INTEGRIN ALPHA-IIB"/>
    <property type="match status" value="1"/>
</dbReference>
<evidence type="ECO:0000256" key="17">
    <source>
        <dbReference type="SAM" id="MobiDB-lite"/>
    </source>
</evidence>
<evidence type="ECO:0000256" key="11">
    <source>
        <dbReference type="ARBA" id="ARBA00023136"/>
    </source>
</evidence>
<keyword evidence="7" id="KW-0106">Calcium</keyword>
<evidence type="ECO:0000256" key="3">
    <source>
        <dbReference type="ARBA" id="ARBA00022692"/>
    </source>
</evidence>
<dbReference type="Gene3D" id="2.60.40.1460">
    <property type="entry name" value="Integrin domains. Chain A, domain 2"/>
    <property type="match status" value="1"/>
</dbReference>
<evidence type="ECO:0000256" key="10">
    <source>
        <dbReference type="ARBA" id="ARBA00023037"/>
    </source>
</evidence>
<evidence type="ECO:0000256" key="12">
    <source>
        <dbReference type="ARBA" id="ARBA00023157"/>
    </source>
</evidence>
<feature type="chain" id="PRO_5042664841" evidence="16">
    <location>
        <begin position="26"/>
        <end position="1076"/>
    </location>
</feature>
<evidence type="ECO:0000256" key="16">
    <source>
        <dbReference type="RuleBase" id="RU003762"/>
    </source>
</evidence>
<dbReference type="GO" id="GO:0046872">
    <property type="term" value="F:metal ion binding"/>
    <property type="evidence" value="ECO:0007669"/>
    <property type="project" value="UniProtKB-KW"/>
</dbReference>
<feature type="transmembrane region" description="Helical" evidence="16">
    <location>
        <begin position="1024"/>
        <end position="1046"/>
    </location>
</feature>
<dbReference type="PRINTS" id="PR01185">
    <property type="entry name" value="INTEGRINA"/>
</dbReference>
<feature type="repeat" description="FG-GAP" evidence="15">
    <location>
        <begin position="465"/>
        <end position="526"/>
    </location>
</feature>
<dbReference type="InterPro" id="IPR013517">
    <property type="entry name" value="FG-GAP"/>
</dbReference>
<proteinExistence type="inferred from homology"/>
<dbReference type="Pfam" id="PF20806">
    <property type="entry name" value="Integrin_A_Ig_3"/>
    <property type="match status" value="1"/>
</dbReference>
<dbReference type="GO" id="GO:0008305">
    <property type="term" value="C:integrin complex"/>
    <property type="evidence" value="ECO:0007669"/>
    <property type="project" value="InterPro"/>
</dbReference>
<feature type="region of interest" description="Disordered" evidence="17">
    <location>
        <begin position="1057"/>
        <end position="1076"/>
    </location>
</feature>
<dbReference type="Pfam" id="PF01839">
    <property type="entry name" value="FG-GAP"/>
    <property type="match status" value="3"/>
</dbReference>
<dbReference type="Gene3D" id="2.60.40.1510">
    <property type="entry name" value="ntegrin, alpha v. Chain A, domain 3"/>
    <property type="match status" value="1"/>
</dbReference>
<feature type="repeat" description="FG-GAP" evidence="15">
    <location>
        <begin position="403"/>
        <end position="462"/>
    </location>
</feature>
<evidence type="ECO:0000256" key="13">
    <source>
        <dbReference type="ARBA" id="ARBA00023170"/>
    </source>
</evidence>
<dbReference type="Proteomes" id="UP001333110">
    <property type="component" value="Unassembled WGS sequence"/>
</dbReference>
<keyword evidence="11 16" id="KW-0472">Membrane</keyword>
<evidence type="ECO:0000256" key="7">
    <source>
        <dbReference type="ARBA" id="ARBA00022837"/>
    </source>
</evidence>
<dbReference type="GO" id="GO:0009897">
    <property type="term" value="C:external side of plasma membrane"/>
    <property type="evidence" value="ECO:0007669"/>
    <property type="project" value="TreeGrafter"/>
</dbReference>
<dbReference type="Pfam" id="PF20805">
    <property type="entry name" value="Integrin_A_Ig_2"/>
    <property type="match status" value="1"/>
</dbReference>
<keyword evidence="5 16" id="KW-0732">Signal</keyword>
<dbReference type="InterPro" id="IPR013519">
    <property type="entry name" value="Int_alpha_beta-p"/>
</dbReference>
<dbReference type="InterPro" id="IPR013649">
    <property type="entry name" value="Integrin_alpha_Ig-like_1"/>
</dbReference>
<evidence type="ECO:0000259" key="20">
    <source>
        <dbReference type="Pfam" id="PF20806"/>
    </source>
</evidence>
<keyword evidence="6" id="KW-0677">Repeat</keyword>
<dbReference type="Gene3D" id="2.130.10.130">
    <property type="entry name" value="Integrin alpha, N-terminal"/>
    <property type="match status" value="1"/>
</dbReference>
<dbReference type="SUPFAM" id="SSF69318">
    <property type="entry name" value="Integrin alpha N-terminal domain"/>
    <property type="match status" value="1"/>
</dbReference>
<dbReference type="GO" id="GO:0007160">
    <property type="term" value="P:cell-matrix adhesion"/>
    <property type="evidence" value="ECO:0007669"/>
    <property type="project" value="TreeGrafter"/>
</dbReference>
<gene>
    <name evidence="21" type="ORF">QYF61_002623</name>
</gene>
<evidence type="ECO:0000256" key="6">
    <source>
        <dbReference type="ARBA" id="ARBA00022737"/>
    </source>
</evidence>
<keyword evidence="8 16" id="KW-0130">Cell adhesion</keyword>
<evidence type="ECO:0000256" key="9">
    <source>
        <dbReference type="ARBA" id="ARBA00022989"/>
    </source>
</evidence>
<dbReference type="FunFam" id="1.20.5.930:FF:000001">
    <property type="entry name" value="Integrin subunit alpha V"/>
    <property type="match status" value="1"/>
</dbReference>
<evidence type="ECO:0000313" key="22">
    <source>
        <dbReference type="Proteomes" id="UP001333110"/>
    </source>
</evidence>
<dbReference type="InterPro" id="IPR048285">
    <property type="entry name" value="Integrin_alpha_Ig-like_2"/>
</dbReference>
<keyword evidence="4" id="KW-0479">Metal-binding</keyword>
<evidence type="ECO:0000313" key="21">
    <source>
        <dbReference type="EMBL" id="KAK4808386.1"/>
    </source>
</evidence>
<keyword evidence="9 16" id="KW-1133">Transmembrane helix</keyword>
<evidence type="ECO:0000256" key="2">
    <source>
        <dbReference type="ARBA" id="ARBA00008054"/>
    </source>
</evidence>
<keyword evidence="13 16" id="KW-0675">Receptor</keyword>
<dbReference type="InterPro" id="IPR028994">
    <property type="entry name" value="Integrin_alpha_N"/>
</dbReference>
<evidence type="ECO:0000259" key="19">
    <source>
        <dbReference type="Pfam" id="PF20805"/>
    </source>
</evidence>
<protein>
    <submittedName>
        <fullName evidence="21">Uncharacterized protein</fullName>
    </submittedName>
</protein>
<comment type="similarity">
    <text evidence="2 16">Belongs to the integrin alpha chain family.</text>
</comment>
<evidence type="ECO:0000259" key="18">
    <source>
        <dbReference type="Pfam" id="PF08441"/>
    </source>
</evidence>
<dbReference type="InterPro" id="IPR048286">
    <property type="entry name" value="Integrin_alpha_Ig-like_3"/>
</dbReference>
<evidence type="ECO:0000256" key="5">
    <source>
        <dbReference type="ARBA" id="ARBA00022729"/>
    </source>
</evidence>
<dbReference type="InterPro" id="IPR000413">
    <property type="entry name" value="Integrin_alpha"/>
</dbReference>
<feature type="domain" description="Integrin alpha second immunoglobulin-like" evidence="19">
    <location>
        <begin position="660"/>
        <end position="800"/>
    </location>
</feature>
<dbReference type="GO" id="GO:0007229">
    <property type="term" value="P:integrin-mediated signaling pathway"/>
    <property type="evidence" value="ECO:0007669"/>
    <property type="project" value="UniProtKB-KW"/>
</dbReference>
<feature type="domain" description="Integrin alpha third immunoglobulin-like" evidence="20">
    <location>
        <begin position="807"/>
        <end position="1012"/>
    </location>
</feature>
<keyword evidence="3 16" id="KW-0812">Transmembrane</keyword>
<comment type="caution">
    <text evidence="21">The sequence shown here is derived from an EMBL/GenBank/DDBJ whole genome shotgun (WGS) entry which is preliminary data.</text>
</comment>
<dbReference type="GO" id="GO:0005178">
    <property type="term" value="F:integrin binding"/>
    <property type="evidence" value="ECO:0007669"/>
    <property type="project" value="TreeGrafter"/>
</dbReference>
<evidence type="ECO:0000256" key="14">
    <source>
        <dbReference type="ARBA" id="ARBA00023180"/>
    </source>
</evidence>
<dbReference type="Gene3D" id="2.60.40.1530">
    <property type="entry name" value="ntegrin, alpha v. Chain A, domain 4"/>
    <property type="match status" value="1"/>
</dbReference>
<keyword evidence="10 16" id="KW-0401">Integrin</keyword>
<comment type="subcellular location">
    <subcellularLocation>
        <location evidence="1 16">Membrane</location>
        <topology evidence="1 16">Single-pass type I membrane protein</topology>
    </subcellularLocation>
</comment>
<dbReference type="GO" id="GO:0098609">
    <property type="term" value="P:cell-cell adhesion"/>
    <property type="evidence" value="ECO:0007669"/>
    <property type="project" value="TreeGrafter"/>
</dbReference>
<keyword evidence="12" id="KW-1015">Disulfide bond</keyword>